<evidence type="ECO:0000256" key="3">
    <source>
        <dbReference type="ARBA" id="ARBA00022452"/>
    </source>
</evidence>
<keyword evidence="4 8" id="KW-0812">Transmembrane</keyword>
<evidence type="ECO:0000259" key="13">
    <source>
        <dbReference type="Pfam" id="PF07715"/>
    </source>
</evidence>
<feature type="chain" id="PRO_5042962913" evidence="11">
    <location>
        <begin position="29"/>
        <end position="837"/>
    </location>
</feature>
<evidence type="ECO:0000256" key="4">
    <source>
        <dbReference type="ARBA" id="ARBA00022692"/>
    </source>
</evidence>
<feature type="compositionally biased region" description="Polar residues" evidence="10">
    <location>
        <begin position="30"/>
        <end position="57"/>
    </location>
</feature>
<feature type="region of interest" description="Disordered" evidence="10">
    <location>
        <begin position="30"/>
        <end position="72"/>
    </location>
</feature>
<dbReference type="PROSITE" id="PS52016">
    <property type="entry name" value="TONB_DEPENDENT_REC_3"/>
    <property type="match status" value="1"/>
</dbReference>
<dbReference type="GO" id="GO:0009279">
    <property type="term" value="C:cell outer membrane"/>
    <property type="evidence" value="ECO:0007669"/>
    <property type="project" value="UniProtKB-SubCell"/>
</dbReference>
<dbReference type="PANTHER" id="PTHR47234:SF3">
    <property type="entry name" value="SECRETIN_TONB SHORT N-TERMINAL DOMAIN-CONTAINING PROTEIN"/>
    <property type="match status" value="1"/>
</dbReference>
<proteinExistence type="inferred from homology"/>
<dbReference type="InterPro" id="IPR039426">
    <property type="entry name" value="TonB-dep_rcpt-like"/>
</dbReference>
<dbReference type="Gene3D" id="2.40.170.20">
    <property type="entry name" value="TonB-dependent receptor, beta-barrel domain"/>
    <property type="match status" value="1"/>
</dbReference>
<evidence type="ECO:0000256" key="1">
    <source>
        <dbReference type="ARBA" id="ARBA00004571"/>
    </source>
</evidence>
<evidence type="ECO:0000313" key="14">
    <source>
        <dbReference type="EMBL" id="AXN00173.1"/>
    </source>
</evidence>
<dbReference type="InterPro" id="IPR012910">
    <property type="entry name" value="Plug_dom"/>
</dbReference>
<dbReference type="RefSeq" id="WP_089179167.1">
    <property type="nucleotide sequence ID" value="NZ_CP023189.1"/>
</dbReference>
<keyword evidence="14" id="KW-0675">Receptor</keyword>
<evidence type="ECO:0000256" key="2">
    <source>
        <dbReference type="ARBA" id="ARBA00022448"/>
    </source>
</evidence>
<dbReference type="InterPro" id="IPR000531">
    <property type="entry name" value="Beta-barrel_TonB"/>
</dbReference>
<evidence type="ECO:0000259" key="12">
    <source>
        <dbReference type="Pfam" id="PF00593"/>
    </source>
</evidence>
<evidence type="ECO:0000256" key="7">
    <source>
        <dbReference type="ARBA" id="ARBA00023237"/>
    </source>
</evidence>
<dbReference type="Pfam" id="PF07715">
    <property type="entry name" value="Plug"/>
    <property type="match status" value="1"/>
</dbReference>
<dbReference type="InterPro" id="IPR037066">
    <property type="entry name" value="Plug_dom_sf"/>
</dbReference>
<feature type="domain" description="TonB-dependent receptor-like beta-barrel" evidence="12">
    <location>
        <begin position="319"/>
        <end position="795"/>
    </location>
</feature>
<comment type="similarity">
    <text evidence="8 9">Belongs to the TonB-dependent receptor family.</text>
</comment>
<dbReference type="InterPro" id="IPR036942">
    <property type="entry name" value="Beta-barrel_TonB_sf"/>
</dbReference>
<evidence type="ECO:0000256" key="11">
    <source>
        <dbReference type="SAM" id="SignalP"/>
    </source>
</evidence>
<dbReference type="Proteomes" id="UP000256572">
    <property type="component" value="Chromosome"/>
</dbReference>
<keyword evidence="11" id="KW-0732">Signal</keyword>
<dbReference type="AlphaFoldDB" id="A0AAN1U8U4"/>
<evidence type="ECO:0000256" key="10">
    <source>
        <dbReference type="SAM" id="MobiDB-lite"/>
    </source>
</evidence>
<dbReference type="CDD" id="cd01347">
    <property type="entry name" value="ligand_gated_channel"/>
    <property type="match status" value="1"/>
</dbReference>
<organism evidence="14 15">
    <name type="scientific">Acetobacter pomorum</name>
    <dbReference type="NCBI Taxonomy" id="65959"/>
    <lineage>
        <taxon>Bacteria</taxon>
        <taxon>Pseudomonadati</taxon>
        <taxon>Pseudomonadota</taxon>
        <taxon>Alphaproteobacteria</taxon>
        <taxon>Acetobacterales</taxon>
        <taxon>Acetobacteraceae</taxon>
        <taxon>Acetobacter</taxon>
    </lineage>
</organism>
<keyword evidence="2 8" id="KW-0813">Transport</keyword>
<comment type="subcellular location">
    <subcellularLocation>
        <location evidence="1 8">Cell outer membrane</location>
        <topology evidence="1 8">Multi-pass membrane protein</topology>
    </subcellularLocation>
</comment>
<sequence length="837" mass="90405">MARPANITRPLFLGTTSIFCLLAEPVHAQNESSSLPKQHQTTGKKAPSTSRARQLTVSDPHPVAAQPATGGTEAVIVTGTREIGKKARDSISPVDIITARQLSETGMPSLREALTQLAPSLTMPTSGYDAGALTSAFSLRGLSPNETLVLVDGKRRHTTANIYADPGPQQGSTPVDVDMIPLAAIDHVEILRDGASAQYGSDAVAGVVNIILKKQDHGFHAQSLTGITASKDGFEQGIYMDGGAKLTDRGYIHVSGDYVHEDHTYRSAPDLRTNTKINKLLGQPEQTRETVAVKAGYHILDNLEAYAVATYAHRHAESFQNYRTASSLDNYPAYAAIYPNGYSPVMTMDENDWEVTAGLRGEIDNWHWDLSSVYGRDYDRIGIANSANLALSTDTGRTPTNFNAQGYNNEQWSNTFDLSKAFHIPGWPYAINVAGGASYRYESYSIGTGSPDSTYSSGSDALQGTVAANAGNYSRDVIGGYIDIATHLAKNVQLDLAGRYEHYTDVGDTETGKAALRYDPLPWLGLRATISNGFHAPTLAQEYYSAVAVSPTAARGIIAANSPGARANGASALKPERSTNVSGGIVLEPVKRLHITADVYQINLRDQILPGGNVYGTDALSALQMNGFTLPADAATWGSSLSTHWFANVASTRTQGLDITATYPTELSPTIGRIDWDVGINLNRTRLTHQSNAADGTPLLTAQSIAYITTAYPRSKMIWGGRFTSSDGKWTVGVHEIRWGQTTSELTDYTGPTNSASVSAYSFTQFHNTPKFVTNLDITYRVMPQLSFTLGANNLFNALPSRVPDSNRYLGVPQYYMSTSQLGINGGFYYLKADVRF</sequence>
<reference evidence="14 15" key="2">
    <citation type="submission" date="2018-08" db="EMBL/GenBank/DDBJ databases">
        <title>Acetobacter oryzifermentans sp. nov., isolated from Korea traditional vinegar and reclassification of Acetobacter pasteurianus subsp. ascendens (Henneberg 1898) as Acetobacter ascendens comb. nov.</title>
        <authorList>
            <person name="Cho G.Y."/>
            <person name="Lee S.H."/>
        </authorList>
    </citation>
    <scope>NUCLEOTIDE SEQUENCE [LARGE SCALE GENOMIC DNA]</scope>
    <source>
        <strain evidence="14 15">SH</strain>
    </source>
</reference>
<dbReference type="Pfam" id="PF00593">
    <property type="entry name" value="TonB_dep_Rec_b-barrel"/>
    <property type="match status" value="1"/>
</dbReference>
<evidence type="ECO:0000313" key="15">
    <source>
        <dbReference type="Proteomes" id="UP000256572"/>
    </source>
</evidence>
<protein>
    <submittedName>
        <fullName evidence="14">TonB-dependent receptor</fullName>
    </submittedName>
</protein>
<dbReference type="Gene3D" id="2.170.130.10">
    <property type="entry name" value="TonB-dependent receptor, plug domain"/>
    <property type="match status" value="1"/>
</dbReference>
<dbReference type="EMBL" id="CP023189">
    <property type="protein sequence ID" value="AXN00173.1"/>
    <property type="molecule type" value="Genomic_DNA"/>
</dbReference>
<accession>A0AAN1U8U4</accession>
<evidence type="ECO:0000256" key="5">
    <source>
        <dbReference type="ARBA" id="ARBA00023077"/>
    </source>
</evidence>
<keyword evidence="5 9" id="KW-0798">TonB box</keyword>
<gene>
    <name evidence="14" type="ORF">CJF59_06145</name>
</gene>
<reference evidence="14 15" key="1">
    <citation type="submission" date="2017-09" db="EMBL/GenBank/DDBJ databases">
        <authorList>
            <person name="Kim K.H."/>
            <person name="Chun B.H."/>
            <person name="Han G.S."/>
            <person name="Hyun S.G."/>
            <person name="Jeon C.O."/>
        </authorList>
    </citation>
    <scope>NUCLEOTIDE SEQUENCE [LARGE SCALE GENOMIC DNA]</scope>
    <source>
        <strain evidence="14 15">SH</strain>
    </source>
</reference>
<evidence type="ECO:0000256" key="9">
    <source>
        <dbReference type="RuleBase" id="RU003357"/>
    </source>
</evidence>
<keyword evidence="6 8" id="KW-0472">Membrane</keyword>
<keyword evidence="3 8" id="KW-1134">Transmembrane beta strand</keyword>
<keyword evidence="7 8" id="KW-0998">Cell outer membrane</keyword>
<dbReference type="PANTHER" id="PTHR47234">
    <property type="match status" value="1"/>
</dbReference>
<evidence type="ECO:0000256" key="6">
    <source>
        <dbReference type="ARBA" id="ARBA00023136"/>
    </source>
</evidence>
<name>A0AAN1U8U4_9PROT</name>
<feature type="signal peptide" evidence="11">
    <location>
        <begin position="1"/>
        <end position="28"/>
    </location>
</feature>
<feature type="domain" description="TonB-dependent receptor plug" evidence="13">
    <location>
        <begin position="87"/>
        <end position="207"/>
    </location>
</feature>
<evidence type="ECO:0000256" key="8">
    <source>
        <dbReference type="PROSITE-ProRule" id="PRU01360"/>
    </source>
</evidence>
<dbReference type="SUPFAM" id="SSF56935">
    <property type="entry name" value="Porins"/>
    <property type="match status" value="1"/>
</dbReference>